<keyword evidence="5" id="KW-0508">mRNA splicing</keyword>
<evidence type="ECO:0000256" key="8">
    <source>
        <dbReference type="SAM" id="MobiDB-lite"/>
    </source>
</evidence>
<evidence type="ECO:0000256" key="1">
    <source>
        <dbReference type="ARBA" id="ARBA00004123"/>
    </source>
</evidence>
<proteinExistence type="inferred from homology"/>
<dbReference type="EMBL" id="MU853753">
    <property type="protein sequence ID" value="KAK3945974.1"/>
    <property type="molecule type" value="Genomic_DNA"/>
</dbReference>
<feature type="region of interest" description="Disordered" evidence="8">
    <location>
        <begin position="1"/>
        <end position="25"/>
    </location>
</feature>
<evidence type="ECO:0000256" key="4">
    <source>
        <dbReference type="ARBA" id="ARBA00022728"/>
    </source>
</evidence>
<dbReference type="GO" id="GO:0006397">
    <property type="term" value="P:mRNA processing"/>
    <property type="evidence" value="ECO:0007669"/>
    <property type="project" value="UniProtKB-KW"/>
</dbReference>
<comment type="subcellular location">
    <subcellularLocation>
        <location evidence="1">Nucleus</location>
    </subcellularLocation>
</comment>
<evidence type="ECO:0000256" key="6">
    <source>
        <dbReference type="ARBA" id="ARBA00023242"/>
    </source>
</evidence>
<comment type="similarity">
    <text evidence="2">Belongs to the SPF27 family.</text>
</comment>
<keyword evidence="3" id="KW-0507">mRNA processing</keyword>
<dbReference type="AlphaFoldDB" id="A0AAN6NIX8"/>
<organism evidence="9 10">
    <name type="scientific">Diplogelasinospora grovesii</name>
    <dbReference type="NCBI Taxonomy" id="303347"/>
    <lineage>
        <taxon>Eukaryota</taxon>
        <taxon>Fungi</taxon>
        <taxon>Dikarya</taxon>
        <taxon>Ascomycota</taxon>
        <taxon>Pezizomycotina</taxon>
        <taxon>Sordariomycetes</taxon>
        <taxon>Sordariomycetidae</taxon>
        <taxon>Sordariales</taxon>
        <taxon>Diplogelasinosporaceae</taxon>
        <taxon>Diplogelasinospora</taxon>
    </lineage>
</organism>
<comment type="caution">
    <text evidence="9">The sequence shown here is derived from an EMBL/GenBank/DDBJ whole genome shotgun (WGS) entry which is preliminary data.</text>
</comment>
<dbReference type="GO" id="GO:0000974">
    <property type="term" value="C:Prp19 complex"/>
    <property type="evidence" value="ECO:0007669"/>
    <property type="project" value="TreeGrafter"/>
</dbReference>
<dbReference type="Proteomes" id="UP001303473">
    <property type="component" value="Unassembled WGS sequence"/>
</dbReference>
<sequence length="211" mass="23500">MPSITTVHESLPYVDAEPTPQQRAAAEALIAAERSTVPDDPFHALLPPPPQPSKFITPLLQSEYERAATGTKLSAIDFSRYEVDDSDDVSSLSKDELALRLSRTYTSKSYISSRRAHLALLDSYGKNAWLVGNWHLEGELKALEKELADTKREIDLVTLQRTTAQEEAGPEIQGLEDTWKRGVGRVLETEAAAEQLRREVIEAKKRITESS</sequence>
<dbReference type="InterPro" id="IPR008409">
    <property type="entry name" value="SPF27"/>
</dbReference>
<evidence type="ECO:0000256" key="2">
    <source>
        <dbReference type="ARBA" id="ARBA00010788"/>
    </source>
</evidence>
<keyword evidence="6" id="KW-0539">Nucleus</keyword>
<protein>
    <submittedName>
        <fullName evidence="9">Pre-mRNA-splicing factor SPF27</fullName>
    </submittedName>
</protein>
<reference evidence="10" key="1">
    <citation type="journal article" date="2023" name="Mol. Phylogenet. Evol.">
        <title>Genome-scale phylogeny and comparative genomics of the fungal order Sordariales.</title>
        <authorList>
            <person name="Hensen N."/>
            <person name="Bonometti L."/>
            <person name="Westerberg I."/>
            <person name="Brannstrom I.O."/>
            <person name="Guillou S."/>
            <person name="Cros-Aarteil S."/>
            <person name="Calhoun S."/>
            <person name="Haridas S."/>
            <person name="Kuo A."/>
            <person name="Mondo S."/>
            <person name="Pangilinan J."/>
            <person name="Riley R."/>
            <person name="LaButti K."/>
            <person name="Andreopoulos B."/>
            <person name="Lipzen A."/>
            <person name="Chen C."/>
            <person name="Yan M."/>
            <person name="Daum C."/>
            <person name="Ng V."/>
            <person name="Clum A."/>
            <person name="Steindorff A."/>
            <person name="Ohm R.A."/>
            <person name="Martin F."/>
            <person name="Silar P."/>
            <person name="Natvig D.O."/>
            <person name="Lalanne C."/>
            <person name="Gautier V."/>
            <person name="Ament-Velasquez S.L."/>
            <person name="Kruys A."/>
            <person name="Hutchinson M.I."/>
            <person name="Powell A.J."/>
            <person name="Barry K."/>
            <person name="Miller A.N."/>
            <person name="Grigoriev I.V."/>
            <person name="Debuchy R."/>
            <person name="Gladieux P."/>
            <person name="Hiltunen Thoren M."/>
            <person name="Johannesson H."/>
        </authorList>
    </citation>
    <scope>NUCLEOTIDE SEQUENCE [LARGE SCALE GENOMIC DNA]</scope>
    <source>
        <strain evidence="10">CBS 340.73</strain>
    </source>
</reference>
<dbReference type="PANTHER" id="PTHR13296">
    <property type="entry name" value="BCAS2 PROTEIN"/>
    <property type="match status" value="1"/>
</dbReference>
<evidence type="ECO:0000313" key="9">
    <source>
        <dbReference type="EMBL" id="KAK3945974.1"/>
    </source>
</evidence>
<dbReference type="PANTHER" id="PTHR13296:SF0">
    <property type="entry name" value="PRE-MRNA-SPLICING FACTOR SPF27"/>
    <property type="match status" value="1"/>
</dbReference>
<evidence type="ECO:0000313" key="10">
    <source>
        <dbReference type="Proteomes" id="UP001303473"/>
    </source>
</evidence>
<accession>A0AAN6NIX8</accession>
<keyword evidence="4" id="KW-0747">Spliceosome</keyword>
<evidence type="ECO:0000256" key="7">
    <source>
        <dbReference type="SAM" id="Coils"/>
    </source>
</evidence>
<evidence type="ECO:0000256" key="5">
    <source>
        <dbReference type="ARBA" id="ARBA00023187"/>
    </source>
</evidence>
<evidence type="ECO:0000256" key="3">
    <source>
        <dbReference type="ARBA" id="ARBA00022664"/>
    </source>
</evidence>
<keyword evidence="7" id="KW-0175">Coiled coil</keyword>
<feature type="coiled-coil region" evidence="7">
    <location>
        <begin position="133"/>
        <end position="206"/>
    </location>
</feature>
<dbReference type="Pfam" id="PF05700">
    <property type="entry name" value="BCAS2"/>
    <property type="match status" value="1"/>
</dbReference>
<keyword evidence="10" id="KW-1185">Reference proteome</keyword>
<dbReference type="GO" id="GO:0071013">
    <property type="term" value="C:catalytic step 2 spliceosome"/>
    <property type="evidence" value="ECO:0007669"/>
    <property type="project" value="TreeGrafter"/>
</dbReference>
<dbReference type="GO" id="GO:0008380">
    <property type="term" value="P:RNA splicing"/>
    <property type="evidence" value="ECO:0007669"/>
    <property type="project" value="UniProtKB-KW"/>
</dbReference>
<gene>
    <name evidence="9" type="ORF">QBC46DRAFT_370461</name>
</gene>
<dbReference type="GO" id="GO:0071011">
    <property type="term" value="C:precatalytic spliceosome"/>
    <property type="evidence" value="ECO:0007669"/>
    <property type="project" value="TreeGrafter"/>
</dbReference>
<name>A0AAN6NIX8_9PEZI</name>